<dbReference type="AlphaFoldDB" id="A0A0G1CHS0"/>
<dbReference type="STRING" id="1618436.UV59_C0008G0043"/>
<accession>A0A0G1CHS0</accession>
<sequence length="71" mass="8098">MKTSHLSSEQQTLLNNWEKYRGAIVMIVGSKIFATKKAAKVPELVKQIEEKFKRRPLITFIPKEGTLILIG</sequence>
<proteinExistence type="predicted"/>
<name>A0A0G1CHS0_9BACT</name>
<dbReference type="EMBL" id="LCFB01000008">
    <property type="protein sequence ID" value="KKS85350.1"/>
    <property type="molecule type" value="Genomic_DNA"/>
</dbReference>
<organism evidence="1 2">
    <name type="scientific">Candidatus Gottesmanbacteria bacterium GW2011_GWA1_43_11</name>
    <dbReference type="NCBI Taxonomy" id="1618436"/>
    <lineage>
        <taxon>Bacteria</taxon>
        <taxon>Candidatus Gottesmaniibacteriota</taxon>
    </lineage>
</organism>
<evidence type="ECO:0000313" key="1">
    <source>
        <dbReference type="EMBL" id="KKS85350.1"/>
    </source>
</evidence>
<dbReference type="Proteomes" id="UP000034543">
    <property type="component" value="Unassembled WGS sequence"/>
</dbReference>
<reference evidence="1 2" key="1">
    <citation type="journal article" date="2015" name="Nature">
        <title>rRNA introns, odd ribosomes, and small enigmatic genomes across a large radiation of phyla.</title>
        <authorList>
            <person name="Brown C.T."/>
            <person name="Hug L.A."/>
            <person name="Thomas B.C."/>
            <person name="Sharon I."/>
            <person name="Castelle C.J."/>
            <person name="Singh A."/>
            <person name="Wilkins M.J."/>
            <person name="Williams K.H."/>
            <person name="Banfield J.F."/>
        </authorList>
    </citation>
    <scope>NUCLEOTIDE SEQUENCE [LARGE SCALE GENOMIC DNA]</scope>
</reference>
<evidence type="ECO:0008006" key="3">
    <source>
        <dbReference type="Google" id="ProtNLM"/>
    </source>
</evidence>
<gene>
    <name evidence="1" type="ORF">UV59_C0008G0043</name>
</gene>
<protein>
    <recommendedName>
        <fullName evidence="3">DUF5678 domain-containing protein</fullName>
    </recommendedName>
</protein>
<evidence type="ECO:0000313" key="2">
    <source>
        <dbReference type="Proteomes" id="UP000034543"/>
    </source>
</evidence>
<comment type="caution">
    <text evidence="1">The sequence shown here is derived from an EMBL/GenBank/DDBJ whole genome shotgun (WGS) entry which is preliminary data.</text>
</comment>